<gene>
    <name evidence="4" type="ORF">ATZ35_10200</name>
</gene>
<evidence type="ECO:0000256" key="1">
    <source>
        <dbReference type="ARBA" id="ARBA00023015"/>
    </source>
</evidence>
<dbReference type="STRING" id="118060.ATZ35_10200"/>
<proteinExistence type="predicted"/>
<evidence type="ECO:0000313" key="5">
    <source>
        <dbReference type="Proteomes" id="UP000067523"/>
    </source>
</evidence>
<organism evidence="4 5">
    <name type="scientific">Enterococcus rotai</name>
    <dbReference type="NCBI Taxonomy" id="118060"/>
    <lineage>
        <taxon>Bacteria</taxon>
        <taxon>Bacillati</taxon>
        <taxon>Bacillota</taxon>
        <taxon>Bacilli</taxon>
        <taxon>Lactobacillales</taxon>
        <taxon>Enterococcaceae</taxon>
        <taxon>Enterococcus</taxon>
    </lineage>
</organism>
<feature type="domain" description="Mga helix-turn-helix" evidence="3">
    <location>
        <begin position="87"/>
        <end position="163"/>
    </location>
</feature>
<dbReference type="PANTHER" id="PTHR30185:SF18">
    <property type="entry name" value="TRANSCRIPTIONAL REGULATOR MTLR"/>
    <property type="match status" value="1"/>
</dbReference>
<dbReference type="AlphaFoldDB" id="A0A0U2WQI4"/>
<dbReference type="RefSeq" id="WP_208927166.1">
    <property type="nucleotide sequence ID" value="NZ_CP013655.1"/>
</dbReference>
<evidence type="ECO:0000256" key="2">
    <source>
        <dbReference type="ARBA" id="ARBA00023163"/>
    </source>
</evidence>
<evidence type="ECO:0000259" key="3">
    <source>
        <dbReference type="Pfam" id="PF05043"/>
    </source>
</evidence>
<dbReference type="InterPro" id="IPR007737">
    <property type="entry name" value="Mga_HTH"/>
</dbReference>
<keyword evidence="5" id="KW-1185">Reference proteome</keyword>
<dbReference type="InterPro" id="IPR036388">
    <property type="entry name" value="WH-like_DNA-bd_sf"/>
</dbReference>
<keyword evidence="1" id="KW-0805">Transcription regulation</keyword>
<dbReference type="Pfam" id="PF05043">
    <property type="entry name" value="Mga"/>
    <property type="match status" value="1"/>
</dbReference>
<dbReference type="Gene3D" id="1.10.10.10">
    <property type="entry name" value="Winged helix-like DNA-binding domain superfamily/Winged helix DNA-binding domain"/>
    <property type="match status" value="1"/>
</dbReference>
<dbReference type="PANTHER" id="PTHR30185">
    <property type="entry name" value="CRYPTIC BETA-GLUCOSIDE BGL OPERON ANTITERMINATOR"/>
    <property type="match status" value="1"/>
</dbReference>
<dbReference type="InterPro" id="IPR050661">
    <property type="entry name" value="BglG_antiterminators"/>
</dbReference>
<accession>A0A0U2WQI4</accession>
<dbReference type="EMBL" id="CP013655">
    <property type="protein sequence ID" value="ALS37510.1"/>
    <property type="molecule type" value="Genomic_DNA"/>
</dbReference>
<keyword evidence="2" id="KW-0804">Transcription</keyword>
<sequence>MNEIEKRLIFDNILKRKLHILSLLVDSNESISVFDLQKIYDVSIKTLQQDFLSIENALSSNVELTKSSNWSIKRIDSPKPIQTYMYDLIQHNPIFILVDSLYEGKKEKVATFAEKHFISQSALRKHIDLLKDVLADYHLTLNTNPFELIGNEIDIRHFFFHYFNNNHRNWMNTFTDADFEIIDNFFDYIRDNYKQVLTIDYYRFAQLIKISRNRIAQNKKVSFDSSLISTYSTHAGFKSVTNAINWHLVKDPIYTDLSDSEILYIYITAINSVIYGKDSFYILDDLLPKLKTFNTIVDNFFKDLHYNFSANVELNLILKSYLSNLDMLSKFSPLFQTEQQDLKNIAIHEYPKTYENWLYYLEKYSYFYYKEDIATSLTLLTETNLKRDHIILFAISSTPIISEYLKNIAASVAPKEVQIHFVINQPVTENLIRFLHIDIVVANFAIPEDLSNIKSIQISSIPGEMEWLNLSKELRRYLN</sequence>
<name>A0A0U2WQI4_9ENTE</name>
<dbReference type="KEGG" id="erx:ATZ35_10200"/>
<protein>
    <recommendedName>
        <fullName evidence="3">Mga helix-turn-helix domain-containing protein</fullName>
    </recommendedName>
</protein>
<dbReference type="Proteomes" id="UP000067523">
    <property type="component" value="Chromosome"/>
</dbReference>
<reference evidence="5" key="1">
    <citation type="submission" date="2015-12" db="EMBL/GenBank/DDBJ databases">
        <authorList>
            <person name="Lauer A."/>
            <person name="Humrighouse B."/>
            <person name="Loparev V."/>
            <person name="Shewmaker P.L."/>
            <person name="Whitney A.M."/>
            <person name="McLaughlin R.W."/>
        </authorList>
    </citation>
    <scope>NUCLEOTIDE SEQUENCE [LARGE SCALE GENOMIC DNA]</scope>
    <source>
        <strain evidence="5">LMG 26678</strain>
    </source>
</reference>
<evidence type="ECO:0000313" key="4">
    <source>
        <dbReference type="EMBL" id="ALS37510.1"/>
    </source>
</evidence>